<evidence type="ECO:0000256" key="2">
    <source>
        <dbReference type="ARBA" id="ARBA00022692"/>
    </source>
</evidence>
<dbReference type="PANTHER" id="PTHR22550">
    <property type="entry name" value="SPORE GERMINATION PROTEIN"/>
    <property type="match status" value="1"/>
</dbReference>
<evidence type="ECO:0000256" key="4">
    <source>
        <dbReference type="ARBA" id="ARBA00023136"/>
    </source>
</evidence>
<name>A0A956LXX1_UNCEI</name>
<dbReference type="PROSITE" id="PS50234">
    <property type="entry name" value="VWFA"/>
    <property type="match status" value="1"/>
</dbReference>
<keyword evidence="5" id="KW-0802">TPR repeat</keyword>
<keyword evidence="2 7" id="KW-0812">Transmembrane</keyword>
<keyword evidence="1" id="KW-1003">Cell membrane</keyword>
<dbReference type="PROSITE" id="PS50005">
    <property type="entry name" value="TPR"/>
    <property type="match status" value="1"/>
</dbReference>
<evidence type="ECO:0000313" key="10">
    <source>
        <dbReference type="Proteomes" id="UP000697710"/>
    </source>
</evidence>
<dbReference type="InterPro" id="IPR002035">
    <property type="entry name" value="VWF_A"/>
</dbReference>
<comment type="caution">
    <text evidence="9">The sequence shown here is derived from an EMBL/GenBank/DDBJ whole genome shotgun (WGS) entry which is preliminary data.</text>
</comment>
<feature type="transmembrane region" description="Helical" evidence="7">
    <location>
        <begin position="6"/>
        <end position="26"/>
    </location>
</feature>
<feature type="region of interest" description="Disordered" evidence="6">
    <location>
        <begin position="625"/>
        <end position="644"/>
    </location>
</feature>
<dbReference type="Pfam" id="PF00515">
    <property type="entry name" value="TPR_1"/>
    <property type="match status" value="1"/>
</dbReference>
<organism evidence="9 10">
    <name type="scientific">Eiseniibacteriota bacterium</name>
    <dbReference type="NCBI Taxonomy" id="2212470"/>
    <lineage>
        <taxon>Bacteria</taxon>
        <taxon>Candidatus Eiseniibacteriota</taxon>
    </lineage>
</organism>
<reference evidence="9" key="2">
    <citation type="journal article" date="2021" name="Microbiome">
        <title>Successional dynamics and alternative stable states in a saline activated sludge microbial community over 9 years.</title>
        <authorList>
            <person name="Wang Y."/>
            <person name="Ye J."/>
            <person name="Ju F."/>
            <person name="Liu L."/>
            <person name="Boyd J.A."/>
            <person name="Deng Y."/>
            <person name="Parks D.H."/>
            <person name="Jiang X."/>
            <person name="Yin X."/>
            <person name="Woodcroft B.J."/>
            <person name="Tyson G.W."/>
            <person name="Hugenholtz P."/>
            <person name="Polz M.F."/>
            <person name="Zhang T."/>
        </authorList>
    </citation>
    <scope>NUCLEOTIDE SEQUENCE</scope>
    <source>
        <strain evidence="9">HKST-UBA01</strain>
    </source>
</reference>
<evidence type="ECO:0000256" key="7">
    <source>
        <dbReference type="SAM" id="Phobius"/>
    </source>
</evidence>
<keyword evidence="4 7" id="KW-0472">Membrane</keyword>
<feature type="repeat" description="TPR" evidence="5">
    <location>
        <begin position="423"/>
        <end position="456"/>
    </location>
</feature>
<protein>
    <submittedName>
        <fullName evidence="9">VWA domain-containing protein</fullName>
    </submittedName>
</protein>
<dbReference type="SUPFAM" id="SSF53300">
    <property type="entry name" value="vWA-like"/>
    <property type="match status" value="1"/>
</dbReference>
<evidence type="ECO:0000256" key="5">
    <source>
        <dbReference type="PROSITE-ProRule" id="PRU00339"/>
    </source>
</evidence>
<feature type="transmembrane region" description="Helical" evidence="7">
    <location>
        <begin position="310"/>
        <end position="327"/>
    </location>
</feature>
<feature type="transmembrane region" description="Helical" evidence="7">
    <location>
        <begin position="54"/>
        <end position="73"/>
    </location>
</feature>
<evidence type="ECO:0000256" key="6">
    <source>
        <dbReference type="SAM" id="MobiDB-lite"/>
    </source>
</evidence>
<evidence type="ECO:0000313" key="9">
    <source>
        <dbReference type="EMBL" id="MCA9727509.1"/>
    </source>
</evidence>
<dbReference type="Pfam" id="PF00092">
    <property type="entry name" value="VWA"/>
    <property type="match status" value="1"/>
</dbReference>
<dbReference type="Gene3D" id="1.25.40.10">
    <property type="entry name" value="Tetratricopeptide repeat domain"/>
    <property type="match status" value="1"/>
</dbReference>
<dbReference type="EMBL" id="JAGQHR010000180">
    <property type="protein sequence ID" value="MCA9727509.1"/>
    <property type="molecule type" value="Genomic_DNA"/>
</dbReference>
<dbReference type="InterPro" id="IPR011990">
    <property type="entry name" value="TPR-like_helical_dom_sf"/>
</dbReference>
<feature type="region of interest" description="Disordered" evidence="6">
    <location>
        <begin position="471"/>
        <end position="619"/>
    </location>
</feature>
<dbReference type="SMART" id="SM00028">
    <property type="entry name" value="TPR"/>
    <property type="match status" value="2"/>
</dbReference>
<dbReference type="PROSITE" id="PS50293">
    <property type="entry name" value="TPR_REGION"/>
    <property type="match status" value="1"/>
</dbReference>
<evidence type="ECO:0000259" key="8">
    <source>
        <dbReference type="PROSITE" id="PS50234"/>
    </source>
</evidence>
<reference evidence="9" key="1">
    <citation type="submission" date="2020-04" db="EMBL/GenBank/DDBJ databases">
        <authorList>
            <person name="Zhang T."/>
        </authorList>
    </citation>
    <scope>NUCLEOTIDE SEQUENCE</scope>
    <source>
        <strain evidence="9">HKST-UBA01</strain>
    </source>
</reference>
<evidence type="ECO:0000256" key="3">
    <source>
        <dbReference type="ARBA" id="ARBA00022989"/>
    </source>
</evidence>
<keyword evidence="3 7" id="KW-1133">Transmembrane helix</keyword>
<dbReference type="InterPro" id="IPR036465">
    <property type="entry name" value="vWFA_dom_sf"/>
</dbReference>
<dbReference type="Gene3D" id="3.40.50.410">
    <property type="entry name" value="von Willebrand factor, type A domain"/>
    <property type="match status" value="1"/>
</dbReference>
<feature type="transmembrane region" description="Helical" evidence="7">
    <location>
        <begin position="336"/>
        <end position="355"/>
    </location>
</feature>
<dbReference type="InterPro" id="IPR050768">
    <property type="entry name" value="UPF0353/GerABKA_families"/>
</dbReference>
<gene>
    <name evidence="9" type="ORF">KC729_07485</name>
</gene>
<proteinExistence type="predicted"/>
<dbReference type="PANTHER" id="PTHR22550:SF5">
    <property type="entry name" value="LEUCINE ZIPPER PROTEIN 4"/>
    <property type="match status" value="1"/>
</dbReference>
<feature type="compositionally biased region" description="Basic and acidic residues" evidence="6">
    <location>
        <begin position="607"/>
        <end position="616"/>
    </location>
</feature>
<evidence type="ECO:0000256" key="1">
    <source>
        <dbReference type="ARBA" id="ARBA00022475"/>
    </source>
</evidence>
<dbReference type="SUPFAM" id="SSF48452">
    <property type="entry name" value="TPR-like"/>
    <property type="match status" value="1"/>
</dbReference>
<feature type="compositionally biased region" description="Low complexity" evidence="6">
    <location>
        <begin position="479"/>
        <end position="555"/>
    </location>
</feature>
<accession>A0A956LXX1</accession>
<dbReference type="SMART" id="SM00327">
    <property type="entry name" value="VWA"/>
    <property type="match status" value="1"/>
</dbReference>
<dbReference type="InterPro" id="IPR019734">
    <property type="entry name" value="TPR_rpt"/>
</dbReference>
<feature type="domain" description="VWFA" evidence="8">
    <location>
        <begin position="90"/>
        <end position="269"/>
    </location>
</feature>
<sequence length="644" mass="72767">MRFGAPHWLQLLWLLPLLAAWVIWSLRRRERDLARWCPPALQGRMTPSRRTWAGQARLVLLLLGVLFLVLAAARPQVGSRVLSVKRSGIDVIVALDLSESMLAEDLKPNRVTRARQEIQSLIDRLRGDRIGLVAFAGDAFVQCPLTLDYASARMFLRFMDTDLVPVPGTAIARAIEVATDSFEKSEDKFKALVLITDGEDHEGEVDAAVQKAKEAGVRIFAVGIGTQKGEPIPVRDDHGQLKDYKRDAKGEVILSQCDPAQLESICRATGGRYVDGSAGGLALDRLHGEIQGMEQKEMEGGVVTQYEDRYGYFVAAGFFFLVLEWLLSDRRRRRLSLARAAVLALVAAGAVAGGARADDGKKLYEKGSYPEARDHYERYNAEHPQDARGDYDLGTTLHRTGELKPAEDALQRALRSDDPEIRSRAFYNLGNTQAKQGDLPAALESYKNALRINPNDPDAKFNLELVDHLLQSSPPDSSQQNQQQNQQNQQNKDQQDQNQQDQNQQDQDQQNQDQQQDQQQDQNQQQDQQQEQDQQNQDQDQQQSEDQQQAQQNPQDEQDQKEQDQQQGEQQQDQDQDEQMGQAGEQSDEEKKDQAQNTMPQPQDLKISPEEARRILEALQQQEVSLQAERMKAKSRSTKVEKDW</sequence>
<dbReference type="Proteomes" id="UP000697710">
    <property type="component" value="Unassembled WGS sequence"/>
</dbReference>
<dbReference type="AlphaFoldDB" id="A0A956LXX1"/>